<evidence type="ECO:0008006" key="3">
    <source>
        <dbReference type="Google" id="ProtNLM"/>
    </source>
</evidence>
<dbReference type="EMBL" id="NWVW01000002">
    <property type="protein sequence ID" value="PHO10766.1"/>
    <property type="molecule type" value="Genomic_DNA"/>
</dbReference>
<name>A0ABX4LS36_9BACT</name>
<protein>
    <recommendedName>
        <fullName evidence="3">Zinc finger/thioredoxin putative domain-containing protein</fullName>
    </recommendedName>
</protein>
<dbReference type="Proteomes" id="UP000221384">
    <property type="component" value="Unassembled WGS sequence"/>
</dbReference>
<evidence type="ECO:0000313" key="1">
    <source>
        <dbReference type="EMBL" id="PHO10766.1"/>
    </source>
</evidence>
<sequence length="424" mass="49759">MTQRINLVCNTCEHGITLRSGLGAQERQIIAVQCPNCKEKVGVIFTIKESEEKLGSPTINLEKCINSELRDKEDDNFTAINVHPELIYPKEMIYEKLLLSEGMASRALSEHAIENGFFDERKARGAMNDIFPGLNITSIFHGLGGDANLLKDWDIIQRCWRLKNNDKEDIYNKEVIKYTNYKSLHKNSRTFNDILFDFFYRFINPNIKLYNKLEDEFEKARKFNTQEFLKVQKCYLEDLHTINWKNYLKIFNEYFKNFDEYNRLLLNTKIELHPADGVESVFCPINFDNVDMFYGNAYENITSHIELLVLINNVIEGRDYDKFLDSSVTINKYRKKFTKESKKGPLKSNNSFNNFTLHLDSKIRNASHHRWFYVDDSNPERLMYKSGGTGALNYITYIDYIYKCNQMALSLASLIMIEIYLMEQ</sequence>
<evidence type="ECO:0000313" key="2">
    <source>
        <dbReference type="Proteomes" id="UP000221384"/>
    </source>
</evidence>
<organism evidence="1 2">
    <name type="scientific">Malaciobacter canalis</name>
    <dbReference type="NCBI Taxonomy" id="1912871"/>
    <lineage>
        <taxon>Bacteria</taxon>
        <taxon>Pseudomonadati</taxon>
        <taxon>Campylobacterota</taxon>
        <taxon>Epsilonproteobacteria</taxon>
        <taxon>Campylobacterales</taxon>
        <taxon>Arcobacteraceae</taxon>
        <taxon>Malaciobacter</taxon>
    </lineage>
</organism>
<accession>A0ABX4LS36</accession>
<dbReference type="RefSeq" id="WP_099333679.1">
    <property type="nucleotide sequence ID" value="NZ_CP042812.1"/>
</dbReference>
<proteinExistence type="predicted"/>
<gene>
    <name evidence="1" type="ORF">CPG37_02680</name>
</gene>
<reference evidence="1 2" key="1">
    <citation type="submission" date="2017-09" db="EMBL/GenBank/DDBJ databases">
        <authorList>
            <person name="Perez-Cataluna A."/>
            <person name="Figueras M.J."/>
            <person name="Salas-Masso N."/>
        </authorList>
    </citation>
    <scope>NUCLEOTIDE SEQUENCE [LARGE SCALE GENOMIC DNA]</scope>
    <source>
        <strain evidence="1 2">F138-33</strain>
    </source>
</reference>
<keyword evidence="2" id="KW-1185">Reference proteome</keyword>
<comment type="caution">
    <text evidence="1">The sequence shown here is derived from an EMBL/GenBank/DDBJ whole genome shotgun (WGS) entry which is preliminary data.</text>
</comment>